<protein>
    <submittedName>
        <fullName evidence="1">Uncharacterized protein</fullName>
    </submittedName>
</protein>
<reference evidence="1" key="1">
    <citation type="submission" date="2022-07" db="EMBL/GenBank/DDBJ databases">
        <title>Phylogenomic reconstructions and comparative analyses of Kickxellomycotina fungi.</title>
        <authorList>
            <person name="Reynolds N.K."/>
            <person name="Stajich J.E."/>
            <person name="Barry K."/>
            <person name="Grigoriev I.V."/>
            <person name="Crous P."/>
            <person name="Smith M.E."/>
        </authorList>
    </citation>
    <scope>NUCLEOTIDE SEQUENCE</scope>
    <source>
        <strain evidence="1">NRRL 1566</strain>
    </source>
</reference>
<name>A0A9W8IB40_9FUNG</name>
<dbReference type="EMBL" id="JANBUW010000270">
    <property type="protein sequence ID" value="KAJ2847733.1"/>
    <property type="molecule type" value="Genomic_DNA"/>
</dbReference>
<sequence>MGFCCSKPRVDEDETEQTALLGEHAESIHEPQVPDRFANMSSEEIARIKEEERLKTLEQCTTEALINISHHSGFAGQAMGSSGHNARDYTEVLRRFNQEVQLPMVTLAGPGGVDVATVLSGGRISESDAELVDTALNRIIDAISVVHIDPPPGDCIVSLSIPSNSF</sequence>
<gene>
    <name evidence="1" type="ORF">IWW36_003701</name>
</gene>
<dbReference type="OrthoDB" id="5572080at2759"/>
<accession>A0A9W8IB40</accession>
<evidence type="ECO:0000313" key="1">
    <source>
        <dbReference type="EMBL" id="KAJ2847733.1"/>
    </source>
</evidence>
<organism evidence="1 2">
    <name type="scientific">Coemansia brasiliensis</name>
    <dbReference type="NCBI Taxonomy" id="2650707"/>
    <lineage>
        <taxon>Eukaryota</taxon>
        <taxon>Fungi</taxon>
        <taxon>Fungi incertae sedis</taxon>
        <taxon>Zoopagomycota</taxon>
        <taxon>Kickxellomycotina</taxon>
        <taxon>Kickxellomycetes</taxon>
        <taxon>Kickxellales</taxon>
        <taxon>Kickxellaceae</taxon>
        <taxon>Coemansia</taxon>
    </lineage>
</organism>
<keyword evidence="2" id="KW-1185">Reference proteome</keyword>
<evidence type="ECO:0000313" key="2">
    <source>
        <dbReference type="Proteomes" id="UP001139887"/>
    </source>
</evidence>
<proteinExistence type="predicted"/>
<dbReference type="AlphaFoldDB" id="A0A9W8IB40"/>
<dbReference type="Proteomes" id="UP001139887">
    <property type="component" value="Unassembled WGS sequence"/>
</dbReference>
<comment type="caution">
    <text evidence="1">The sequence shown here is derived from an EMBL/GenBank/DDBJ whole genome shotgun (WGS) entry which is preliminary data.</text>
</comment>